<dbReference type="Proteomes" id="UP001180724">
    <property type="component" value="Unassembled WGS sequence"/>
</dbReference>
<keyword evidence="3" id="KW-1185">Reference proteome</keyword>
<dbReference type="EMBL" id="JAVRFH010000037">
    <property type="protein sequence ID" value="MDT0614237.1"/>
    <property type="molecule type" value="Genomic_DNA"/>
</dbReference>
<sequence>MRYVEKTPKTWSAICITVYVASMAYMGVDTLPDEFGLWFGMCALFLLLLLPCLAVPFSKFIYHRIQVDEGTLRVGRERIPLTAIDPVSVQEASQVALPTATQQYAASLNAIDAPLPGLRAGDQGNPRLAGGGWGVPMGMDSVVVRTHQGEQLRIATRDRVAFLTALAEGLSG</sequence>
<proteinExistence type="predicted"/>
<feature type="transmembrane region" description="Helical" evidence="1">
    <location>
        <begin position="37"/>
        <end position="57"/>
    </location>
</feature>
<name>A0ABU3AXD7_9ACTN</name>
<protein>
    <submittedName>
        <fullName evidence="2">DUF3093 family protein</fullName>
    </submittedName>
</protein>
<keyword evidence="1" id="KW-1133">Transmembrane helix</keyword>
<keyword evidence="1" id="KW-0812">Transmembrane</keyword>
<evidence type="ECO:0000313" key="2">
    <source>
        <dbReference type="EMBL" id="MDT0614237.1"/>
    </source>
</evidence>
<comment type="caution">
    <text evidence="2">The sequence shown here is derived from an EMBL/GenBank/DDBJ whole genome shotgun (WGS) entry which is preliminary data.</text>
</comment>
<feature type="transmembrane region" description="Helical" evidence="1">
    <location>
        <begin position="12"/>
        <end position="31"/>
    </location>
</feature>
<reference evidence="2" key="1">
    <citation type="submission" date="2024-05" db="EMBL/GenBank/DDBJ databases">
        <title>30 novel species of actinomycetes from the DSMZ collection.</title>
        <authorList>
            <person name="Nouioui I."/>
        </authorList>
    </citation>
    <scope>NUCLEOTIDE SEQUENCE</scope>
    <source>
        <strain evidence="2">DSM 40712</strain>
    </source>
</reference>
<evidence type="ECO:0000313" key="3">
    <source>
        <dbReference type="Proteomes" id="UP001180724"/>
    </source>
</evidence>
<evidence type="ECO:0000256" key="1">
    <source>
        <dbReference type="SAM" id="Phobius"/>
    </source>
</evidence>
<gene>
    <name evidence="2" type="ORF">RM812_29080</name>
</gene>
<keyword evidence="1" id="KW-0472">Membrane</keyword>
<dbReference type="InterPro" id="IPR021443">
    <property type="entry name" value="DUF3093"/>
</dbReference>
<organism evidence="2 3">
    <name type="scientific">Streptomyces lancefieldiae</name>
    <dbReference type="NCBI Taxonomy" id="3075520"/>
    <lineage>
        <taxon>Bacteria</taxon>
        <taxon>Bacillati</taxon>
        <taxon>Actinomycetota</taxon>
        <taxon>Actinomycetes</taxon>
        <taxon>Kitasatosporales</taxon>
        <taxon>Streptomycetaceae</taxon>
        <taxon>Streptomyces</taxon>
    </lineage>
</organism>
<accession>A0ABU3AXD7</accession>
<dbReference type="Pfam" id="PF11292">
    <property type="entry name" value="DUF3093"/>
    <property type="match status" value="1"/>
</dbReference>
<dbReference type="RefSeq" id="WP_311578682.1">
    <property type="nucleotide sequence ID" value="NZ_JAVRFH010000037.1"/>
</dbReference>